<dbReference type="EMBL" id="JAZDQT010000001">
    <property type="protein sequence ID" value="MEE1944355.1"/>
    <property type="molecule type" value="Genomic_DNA"/>
</dbReference>
<protein>
    <submittedName>
        <fullName evidence="1">DUF5074 domain-containing protein</fullName>
    </submittedName>
</protein>
<dbReference type="Proteomes" id="UP001336835">
    <property type="component" value="Unassembled WGS sequence"/>
</dbReference>
<dbReference type="PANTHER" id="PTHR47197:SF3">
    <property type="entry name" value="DIHYDRO-HEME D1 DEHYDROGENASE"/>
    <property type="match status" value="1"/>
</dbReference>
<proteinExistence type="predicted"/>
<evidence type="ECO:0000313" key="1">
    <source>
        <dbReference type="EMBL" id="MEE1944355.1"/>
    </source>
</evidence>
<organism evidence="1 2">
    <name type="scientific">Pedobacter albus</name>
    <dbReference type="NCBI Taxonomy" id="3113905"/>
    <lineage>
        <taxon>Bacteria</taxon>
        <taxon>Pseudomonadati</taxon>
        <taxon>Bacteroidota</taxon>
        <taxon>Sphingobacteriia</taxon>
        <taxon>Sphingobacteriales</taxon>
        <taxon>Sphingobacteriaceae</taxon>
        <taxon>Pedobacter</taxon>
    </lineage>
</organism>
<evidence type="ECO:0000313" key="2">
    <source>
        <dbReference type="Proteomes" id="UP001336835"/>
    </source>
</evidence>
<dbReference type="PANTHER" id="PTHR47197">
    <property type="entry name" value="PROTEIN NIRF"/>
    <property type="match status" value="1"/>
</dbReference>
<gene>
    <name evidence="1" type="ORF">VRU48_04500</name>
</gene>
<dbReference type="InterPro" id="IPR011048">
    <property type="entry name" value="Haem_d1_sf"/>
</dbReference>
<dbReference type="InterPro" id="IPR015943">
    <property type="entry name" value="WD40/YVTN_repeat-like_dom_sf"/>
</dbReference>
<comment type="caution">
    <text evidence="1">The sequence shown here is derived from an EMBL/GenBank/DDBJ whole genome shotgun (WGS) entry which is preliminary data.</text>
</comment>
<reference evidence="1 2" key="1">
    <citation type="submission" date="2024-01" db="EMBL/GenBank/DDBJ databases">
        <title>Pedobacter sp. nov., isolated from fresh soil.</title>
        <authorList>
            <person name="Le N.T.T."/>
        </authorList>
    </citation>
    <scope>NUCLEOTIDE SEQUENCE [LARGE SCALE GENOMIC DNA]</scope>
    <source>
        <strain evidence="1 2">KR3-3</strain>
    </source>
</reference>
<sequence length="379" mass="41394">MRTIHNKQFKTMVIAILWGTLFASSCKKDRTPAPIPKVPEIAGTKGVYMLCEGLWGMNNSAISYYDIATNTVEKDRYKKVNKTDLGETANDLKAYGSKMYCVVAGNQGEAKSFVDIIDIATCKSLKRISFNSANDGYMPRFVTFYRNKAYVSRYDGKISRIDTASLAVDGELQLMNGANKAEGLEELAVANGKLYVTNSSHPFYPNGLKTKVTVIDLASFTKVKDIEVGNNPVRIAAAANGDLYVVTWNDYIIFNNPSLVRINSTTDAVVQTESYDLGAVNIVKDQAWVSQDVYTNPAVKAINLATGKLGNSLITDGTKITTPYGLTVNGFDQSVAVADAMNYNSSAGQAYIFGKDGKLKYSFATAGLPQHAVFNYSYK</sequence>
<dbReference type="SUPFAM" id="SSF51004">
    <property type="entry name" value="C-terminal (heme d1) domain of cytochrome cd1-nitrite reductase"/>
    <property type="match status" value="1"/>
</dbReference>
<name>A0ABU7I4H4_9SPHI</name>
<dbReference type="Pfam" id="PF16819">
    <property type="entry name" value="DUF5074"/>
    <property type="match status" value="1"/>
</dbReference>
<dbReference type="Gene3D" id="2.130.10.10">
    <property type="entry name" value="YVTN repeat-like/Quinoprotein amine dehydrogenase"/>
    <property type="match status" value="1"/>
</dbReference>
<dbReference type="InterPro" id="IPR031815">
    <property type="entry name" value="DUF5074"/>
</dbReference>
<dbReference type="PROSITE" id="PS51257">
    <property type="entry name" value="PROKAR_LIPOPROTEIN"/>
    <property type="match status" value="1"/>
</dbReference>
<keyword evidence="2" id="KW-1185">Reference proteome</keyword>
<accession>A0ABU7I4H4</accession>
<dbReference type="RefSeq" id="WP_330106729.1">
    <property type="nucleotide sequence ID" value="NZ_JAZDQT010000001.1"/>
</dbReference>
<dbReference type="InterPro" id="IPR051200">
    <property type="entry name" value="Host-pathogen_enzymatic-act"/>
</dbReference>